<keyword evidence="4" id="KW-0931">ER-Golgi transport</keyword>
<dbReference type="GO" id="GO:0031201">
    <property type="term" value="C:SNARE complex"/>
    <property type="evidence" value="ECO:0007669"/>
    <property type="project" value="TreeGrafter"/>
</dbReference>
<dbReference type="GO" id="GO:0005483">
    <property type="term" value="F:soluble NSF attachment protein activity"/>
    <property type="evidence" value="ECO:0007669"/>
    <property type="project" value="TreeGrafter"/>
</dbReference>
<keyword evidence="6" id="KW-0472">Membrane</keyword>
<keyword evidence="11" id="KW-1185">Reference proteome</keyword>
<evidence type="ECO:0000256" key="4">
    <source>
        <dbReference type="ARBA" id="ARBA00022892"/>
    </source>
</evidence>
<dbReference type="GO" id="GO:0016192">
    <property type="term" value="P:vesicle-mediated transport"/>
    <property type="evidence" value="ECO:0007669"/>
    <property type="project" value="UniProtKB-KW"/>
</dbReference>
<proteinExistence type="inferred from homology"/>
<comment type="similarity">
    <text evidence="2">Belongs to the SNAP family.</text>
</comment>
<evidence type="ECO:0000256" key="6">
    <source>
        <dbReference type="ARBA" id="ARBA00023136"/>
    </source>
</evidence>
<keyword evidence="5" id="KW-0653">Protein transport</keyword>
<dbReference type="AlphaFoldDB" id="A0A1X2H5X1"/>
<dbReference type="PANTHER" id="PTHR13768:SF2">
    <property type="entry name" value="GAMMA-SOLUBLE NSF ATTACHMENT PROTEIN"/>
    <property type="match status" value="1"/>
</dbReference>
<dbReference type="Pfam" id="PF14938">
    <property type="entry name" value="SNAP"/>
    <property type="match status" value="1"/>
</dbReference>
<evidence type="ECO:0000256" key="9">
    <source>
        <dbReference type="SAM" id="MobiDB-lite"/>
    </source>
</evidence>
<feature type="compositionally biased region" description="Pro residues" evidence="9">
    <location>
        <begin position="337"/>
        <end position="366"/>
    </location>
</feature>
<comment type="subcellular location">
    <subcellularLocation>
        <location evidence="1">Membrane</location>
        <topology evidence="1">Peripheral membrane protein</topology>
    </subcellularLocation>
</comment>
<keyword evidence="3" id="KW-0813">Transport</keyword>
<dbReference type="GO" id="GO:0019905">
    <property type="term" value="F:syntaxin binding"/>
    <property type="evidence" value="ECO:0007669"/>
    <property type="project" value="TreeGrafter"/>
</dbReference>
<dbReference type="STRING" id="13706.A0A1X2H5X1"/>
<evidence type="ECO:0000256" key="5">
    <source>
        <dbReference type="ARBA" id="ARBA00022927"/>
    </source>
</evidence>
<gene>
    <name evidence="10" type="ORF">BCR43DRAFT_442992</name>
</gene>
<dbReference type="GO" id="GO:0005774">
    <property type="term" value="C:vacuolar membrane"/>
    <property type="evidence" value="ECO:0007669"/>
    <property type="project" value="TreeGrafter"/>
</dbReference>
<dbReference type="EMBL" id="MCGN01000008">
    <property type="protein sequence ID" value="ORY93878.1"/>
    <property type="molecule type" value="Genomic_DNA"/>
</dbReference>
<feature type="region of interest" description="Disordered" evidence="9">
    <location>
        <begin position="274"/>
        <end position="434"/>
    </location>
</feature>
<reference evidence="10 11" key="1">
    <citation type="submission" date="2016-07" db="EMBL/GenBank/DDBJ databases">
        <title>Pervasive Adenine N6-methylation of Active Genes in Fungi.</title>
        <authorList>
            <consortium name="DOE Joint Genome Institute"/>
            <person name="Mondo S.J."/>
            <person name="Dannebaum R.O."/>
            <person name="Kuo R.C."/>
            <person name="Labutti K."/>
            <person name="Haridas S."/>
            <person name="Kuo A."/>
            <person name="Salamov A."/>
            <person name="Ahrendt S.R."/>
            <person name="Lipzen A."/>
            <person name="Sullivan W."/>
            <person name="Andreopoulos W.B."/>
            <person name="Clum A."/>
            <person name="Lindquist E."/>
            <person name="Daum C."/>
            <person name="Ramamoorthy G.K."/>
            <person name="Gryganskyi A."/>
            <person name="Culley D."/>
            <person name="Magnuson J.K."/>
            <person name="James T.Y."/>
            <person name="O'Malley M.A."/>
            <person name="Stajich J.E."/>
            <person name="Spatafora J.W."/>
            <person name="Visel A."/>
            <person name="Grigoriev I.V."/>
        </authorList>
    </citation>
    <scope>NUCLEOTIDE SEQUENCE [LARGE SCALE GENOMIC DNA]</scope>
    <source>
        <strain evidence="10 11">NRRL 2496</strain>
    </source>
</reference>
<comment type="caution">
    <text evidence="10">The sequence shown here is derived from an EMBL/GenBank/DDBJ whole genome shotgun (WGS) entry which is preliminary data.</text>
</comment>
<feature type="compositionally biased region" description="Pro residues" evidence="9">
    <location>
        <begin position="411"/>
        <end position="422"/>
    </location>
</feature>
<dbReference type="OMA" id="HKCAEAA"/>
<dbReference type="OrthoDB" id="9984275at2759"/>
<organism evidence="10 11">
    <name type="scientific">Syncephalastrum racemosum</name>
    <name type="common">Filamentous fungus</name>
    <dbReference type="NCBI Taxonomy" id="13706"/>
    <lineage>
        <taxon>Eukaryota</taxon>
        <taxon>Fungi</taxon>
        <taxon>Fungi incertae sedis</taxon>
        <taxon>Mucoromycota</taxon>
        <taxon>Mucoromycotina</taxon>
        <taxon>Mucoromycetes</taxon>
        <taxon>Mucorales</taxon>
        <taxon>Syncephalastraceae</taxon>
        <taxon>Syncephalastrum</taxon>
    </lineage>
</organism>
<protein>
    <recommendedName>
        <fullName evidence="7">Gamma-soluble NSF attachment protein</fullName>
    </recommendedName>
    <alternativeName>
        <fullName evidence="8">N-ethylmaleimide-sensitive factor attachment protein gamma</fullName>
    </alternativeName>
</protein>
<accession>A0A1X2H5X1</accession>
<evidence type="ECO:0000256" key="1">
    <source>
        <dbReference type="ARBA" id="ARBA00004170"/>
    </source>
</evidence>
<sequence>MEAQRIRDGVKSMQEGDKAASKGLFRKPDWDVASGCYDRAATAFKVGKSYDQAVQAYVKASEAFFKADGTHLAGKALENAALILVQNLDQPQKAAEMYQRASDLFMTNGSIDRAAEQLQKAGRALENTDVSAAIEMYSSACTLYEQEDRGRFAIDIYKKAISLLVRSKKLEKAVDMLHRQAAVLQKLTNRSHLCKANLSILIVLFAIGDEVEAGKQFNIMCSEDAEIGQALLQAYEEGDQELLEKTVRRQHVSFLDNEVAKLSRTLTVPGEMLSQPTAAAGRQPTAHASGGYGRQMSPRGQQQQQQQPPTPLSSGMSPAQMRAELYSTPSRPSEKSTPPPPPQAPVAAAQPPPPPYAVPQQPPPPTQEELDQEFARLNMNNEKYYPPTSDAQALHDHGHQQPRYEPNSHPSQPPAPHQNPPPKFEEEDDWDDLR</sequence>
<evidence type="ECO:0000256" key="3">
    <source>
        <dbReference type="ARBA" id="ARBA00022448"/>
    </source>
</evidence>
<name>A0A1X2H5X1_SYNRA</name>
<evidence type="ECO:0000256" key="7">
    <source>
        <dbReference type="ARBA" id="ARBA00040047"/>
    </source>
</evidence>
<dbReference type="Proteomes" id="UP000242180">
    <property type="component" value="Unassembled WGS sequence"/>
</dbReference>
<evidence type="ECO:0000313" key="11">
    <source>
        <dbReference type="Proteomes" id="UP000242180"/>
    </source>
</evidence>
<dbReference type="PANTHER" id="PTHR13768">
    <property type="entry name" value="SOLUBLE NSF ATTACHMENT PROTEIN SNAP"/>
    <property type="match status" value="1"/>
</dbReference>
<dbReference type="SUPFAM" id="SSF48452">
    <property type="entry name" value="TPR-like"/>
    <property type="match status" value="1"/>
</dbReference>
<feature type="compositionally biased region" description="Acidic residues" evidence="9">
    <location>
        <begin position="425"/>
        <end position="434"/>
    </location>
</feature>
<evidence type="ECO:0000256" key="8">
    <source>
        <dbReference type="ARBA" id="ARBA00042485"/>
    </source>
</evidence>
<dbReference type="InterPro" id="IPR011990">
    <property type="entry name" value="TPR-like_helical_dom_sf"/>
</dbReference>
<dbReference type="InParanoid" id="A0A1X2H5X1"/>
<dbReference type="InterPro" id="IPR000744">
    <property type="entry name" value="NSF_attach"/>
</dbReference>
<dbReference type="GO" id="GO:0006886">
    <property type="term" value="P:intracellular protein transport"/>
    <property type="evidence" value="ECO:0007669"/>
    <property type="project" value="InterPro"/>
</dbReference>
<evidence type="ECO:0000313" key="10">
    <source>
        <dbReference type="EMBL" id="ORY93878.1"/>
    </source>
</evidence>
<evidence type="ECO:0000256" key="2">
    <source>
        <dbReference type="ARBA" id="ARBA00010050"/>
    </source>
</evidence>
<dbReference type="Gene3D" id="1.25.40.10">
    <property type="entry name" value="Tetratricopeptide repeat domain"/>
    <property type="match status" value="1"/>
</dbReference>